<dbReference type="Proteomes" id="UP000053235">
    <property type="component" value="Unassembled WGS sequence"/>
</dbReference>
<dbReference type="EMBL" id="CXWD01000034">
    <property type="protein sequence ID" value="CTQ77390.1"/>
    <property type="molecule type" value="Genomic_DNA"/>
</dbReference>
<protein>
    <submittedName>
        <fullName evidence="1">Uncharacterized protein</fullName>
    </submittedName>
</protein>
<dbReference type="STRING" id="388408.LAX5112_04893"/>
<dbReference type="AlphaFoldDB" id="A0A0M7AT03"/>
<evidence type="ECO:0000313" key="1">
    <source>
        <dbReference type="EMBL" id="CTQ77390.1"/>
    </source>
</evidence>
<reference evidence="2" key="1">
    <citation type="submission" date="2015-07" db="EMBL/GenBank/DDBJ databases">
        <authorList>
            <person name="Rodrigo-Torres Lidia"/>
            <person name="Arahal R.David."/>
        </authorList>
    </citation>
    <scope>NUCLEOTIDE SEQUENCE [LARGE SCALE GENOMIC DNA]</scope>
    <source>
        <strain evidence="2">CECT 5112</strain>
    </source>
</reference>
<organism evidence="1 2">
    <name type="scientific">Roseibium alexandrii</name>
    <dbReference type="NCBI Taxonomy" id="388408"/>
    <lineage>
        <taxon>Bacteria</taxon>
        <taxon>Pseudomonadati</taxon>
        <taxon>Pseudomonadota</taxon>
        <taxon>Alphaproteobacteria</taxon>
        <taxon>Hyphomicrobiales</taxon>
        <taxon>Stappiaceae</taxon>
        <taxon>Roseibium</taxon>
    </lineage>
</organism>
<dbReference type="RefSeq" id="WP_055674037.1">
    <property type="nucleotide sequence ID" value="NZ_CXWD01000034.1"/>
</dbReference>
<sequence length="90" mass="10259">MNSQRTRASNFPSEIHEIVENTARMLSMPSSDLTECLTNETADEVAQFSNWLRRSNFSDALLAEIRNDFIRRPNKRLCAIQARFGVLLAA</sequence>
<proteinExistence type="predicted"/>
<keyword evidence="2" id="KW-1185">Reference proteome</keyword>
<gene>
    <name evidence="1" type="ORF">LAX5112_04893</name>
</gene>
<accession>A0A0M7AT03</accession>
<name>A0A0M7AT03_9HYPH</name>
<evidence type="ECO:0000313" key="2">
    <source>
        <dbReference type="Proteomes" id="UP000053235"/>
    </source>
</evidence>